<keyword evidence="1 4" id="KW-0812">Transmembrane</keyword>
<evidence type="ECO:0000256" key="1">
    <source>
        <dbReference type="ARBA" id="ARBA00022692"/>
    </source>
</evidence>
<name>A0A3P7NW24_DIBLA</name>
<reference evidence="6 7" key="1">
    <citation type="submission" date="2018-11" db="EMBL/GenBank/DDBJ databases">
        <authorList>
            <consortium name="Pathogen Informatics"/>
        </authorList>
    </citation>
    <scope>NUCLEOTIDE SEQUENCE [LARGE SCALE GENOMIC DNA]</scope>
</reference>
<dbReference type="OrthoDB" id="6281910at2759"/>
<feature type="transmembrane region" description="Helical" evidence="4">
    <location>
        <begin position="45"/>
        <end position="68"/>
    </location>
</feature>
<dbReference type="AlphaFoldDB" id="A0A3P7NW24"/>
<dbReference type="SUPFAM" id="SSF90123">
    <property type="entry name" value="ABC transporter transmembrane region"/>
    <property type="match status" value="1"/>
</dbReference>
<feature type="domain" description="ABC transmembrane type-1" evidence="5">
    <location>
        <begin position="1"/>
        <end position="70"/>
    </location>
</feature>
<organism evidence="6 7">
    <name type="scientific">Dibothriocephalus latus</name>
    <name type="common">Fish tapeworm</name>
    <name type="synonym">Diphyllobothrium latum</name>
    <dbReference type="NCBI Taxonomy" id="60516"/>
    <lineage>
        <taxon>Eukaryota</taxon>
        <taxon>Metazoa</taxon>
        <taxon>Spiralia</taxon>
        <taxon>Lophotrochozoa</taxon>
        <taxon>Platyhelminthes</taxon>
        <taxon>Cestoda</taxon>
        <taxon>Eucestoda</taxon>
        <taxon>Diphyllobothriidea</taxon>
        <taxon>Diphyllobothriidae</taxon>
        <taxon>Dibothriocephalus</taxon>
    </lineage>
</organism>
<sequence length="70" mass="8045">MNWHLSRKTGAMLRIVDRGTSSVSNILNYLLFNIIPTIVDIIVGIIYFITAFNFWYGLIVFITMLAYLGE</sequence>
<evidence type="ECO:0000259" key="5">
    <source>
        <dbReference type="PROSITE" id="PS50929"/>
    </source>
</evidence>
<dbReference type="InterPro" id="IPR036640">
    <property type="entry name" value="ABC1_TM_sf"/>
</dbReference>
<evidence type="ECO:0000256" key="3">
    <source>
        <dbReference type="ARBA" id="ARBA00023136"/>
    </source>
</evidence>
<feature type="transmembrane region" description="Helical" evidence="4">
    <location>
        <begin position="21"/>
        <end position="39"/>
    </location>
</feature>
<dbReference type="GO" id="GO:0140359">
    <property type="term" value="F:ABC-type transporter activity"/>
    <property type="evidence" value="ECO:0007669"/>
    <property type="project" value="InterPro"/>
</dbReference>
<accession>A0A3P7NW24</accession>
<keyword evidence="3 4" id="KW-0472">Membrane</keyword>
<evidence type="ECO:0000256" key="2">
    <source>
        <dbReference type="ARBA" id="ARBA00022989"/>
    </source>
</evidence>
<dbReference type="PROSITE" id="PS50929">
    <property type="entry name" value="ABC_TM1F"/>
    <property type="match status" value="1"/>
</dbReference>
<evidence type="ECO:0000313" key="6">
    <source>
        <dbReference type="EMBL" id="VDN41733.1"/>
    </source>
</evidence>
<dbReference type="InterPro" id="IPR011527">
    <property type="entry name" value="ABC1_TM_dom"/>
</dbReference>
<protein>
    <recommendedName>
        <fullName evidence="5">ABC transmembrane type-1 domain-containing protein</fullName>
    </recommendedName>
</protein>
<dbReference type="Gene3D" id="1.20.1560.10">
    <property type="entry name" value="ABC transporter type 1, transmembrane domain"/>
    <property type="match status" value="1"/>
</dbReference>
<proteinExistence type="predicted"/>
<dbReference type="GO" id="GO:0016020">
    <property type="term" value="C:membrane"/>
    <property type="evidence" value="ECO:0007669"/>
    <property type="project" value="InterPro"/>
</dbReference>
<dbReference type="EMBL" id="UYRU01102395">
    <property type="protein sequence ID" value="VDN41733.1"/>
    <property type="molecule type" value="Genomic_DNA"/>
</dbReference>
<keyword evidence="2 4" id="KW-1133">Transmembrane helix</keyword>
<gene>
    <name evidence="6" type="ORF">DILT_LOCUS18628</name>
</gene>
<evidence type="ECO:0000256" key="4">
    <source>
        <dbReference type="SAM" id="Phobius"/>
    </source>
</evidence>
<keyword evidence="7" id="KW-1185">Reference proteome</keyword>
<evidence type="ECO:0000313" key="7">
    <source>
        <dbReference type="Proteomes" id="UP000281553"/>
    </source>
</evidence>
<dbReference type="GO" id="GO:0005524">
    <property type="term" value="F:ATP binding"/>
    <property type="evidence" value="ECO:0007669"/>
    <property type="project" value="InterPro"/>
</dbReference>
<dbReference type="Proteomes" id="UP000281553">
    <property type="component" value="Unassembled WGS sequence"/>
</dbReference>